<evidence type="ECO:0000256" key="2">
    <source>
        <dbReference type="ARBA" id="ARBA00022679"/>
    </source>
</evidence>
<keyword evidence="7" id="KW-0501">Molybdenum cofactor biosynthesis</keyword>
<evidence type="ECO:0000256" key="3">
    <source>
        <dbReference type="ARBA" id="ARBA00022723"/>
    </source>
</evidence>
<keyword evidence="3" id="KW-0479">Metal-binding</keyword>
<evidence type="ECO:0000256" key="1">
    <source>
        <dbReference type="ARBA" id="ARBA00022490"/>
    </source>
</evidence>
<dbReference type="Pfam" id="PF12804">
    <property type="entry name" value="NTP_transf_3"/>
    <property type="match status" value="1"/>
</dbReference>
<dbReference type="GO" id="GO:0016779">
    <property type="term" value="F:nucleotidyltransferase activity"/>
    <property type="evidence" value="ECO:0007669"/>
    <property type="project" value="TreeGrafter"/>
</dbReference>
<dbReference type="GO" id="GO:0005525">
    <property type="term" value="F:GTP binding"/>
    <property type="evidence" value="ECO:0007669"/>
    <property type="project" value="UniProtKB-KW"/>
</dbReference>
<keyword evidence="4" id="KW-0547">Nucleotide-binding</keyword>
<dbReference type="InterPro" id="IPR029044">
    <property type="entry name" value="Nucleotide-diphossugar_trans"/>
</dbReference>
<dbReference type="CDD" id="cd02503">
    <property type="entry name" value="MobA"/>
    <property type="match status" value="1"/>
</dbReference>
<keyword evidence="6" id="KW-0342">GTP-binding</keyword>
<dbReference type="PANTHER" id="PTHR19136:SF81">
    <property type="entry name" value="MOLYBDENUM COFACTOR GUANYLYLTRANSFERASE"/>
    <property type="match status" value="1"/>
</dbReference>
<organism evidence="9">
    <name type="scientific">freshwater metagenome</name>
    <dbReference type="NCBI Taxonomy" id="449393"/>
    <lineage>
        <taxon>unclassified sequences</taxon>
        <taxon>metagenomes</taxon>
        <taxon>ecological metagenomes</taxon>
    </lineage>
</organism>
<dbReference type="GO" id="GO:0006777">
    <property type="term" value="P:Mo-molybdopterin cofactor biosynthetic process"/>
    <property type="evidence" value="ECO:0007669"/>
    <property type="project" value="UniProtKB-KW"/>
</dbReference>
<sequence>MADLVGAVLTGGASRRMGRDKAVIQIEGARMVDRVAAALAAAGCSNVVAVGPRQLAGDLAHIDDLYPGEGPLGGVLTAMGSVASVDSWLCVVACDLPWLDVDSIDALHRAVASAAAAGQNAAEVDVVVARTDRVEPLCALWNPRCRDAVQQAFDSGQRSVLEVFKALNVIEVPVRPLALRNVNTPEDLPTS</sequence>
<dbReference type="PANTHER" id="PTHR19136">
    <property type="entry name" value="MOLYBDENUM COFACTOR GUANYLYLTRANSFERASE"/>
    <property type="match status" value="1"/>
</dbReference>
<evidence type="ECO:0000256" key="7">
    <source>
        <dbReference type="ARBA" id="ARBA00023150"/>
    </source>
</evidence>
<proteinExistence type="inferred from homology"/>
<dbReference type="GO" id="GO:0046872">
    <property type="term" value="F:metal ion binding"/>
    <property type="evidence" value="ECO:0007669"/>
    <property type="project" value="UniProtKB-KW"/>
</dbReference>
<evidence type="ECO:0000259" key="8">
    <source>
        <dbReference type="Pfam" id="PF12804"/>
    </source>
</evidence>
<name>A0A6J6XX60_9ZZZZ</name>
<dbReference type="Gene3D" id="3.90.550.10">
    <property type="entry name" value="Spore Coat Polysaccharide Biosynthesis Protein SpsA, Chain A"/>
    <property type="match status" value="1"/>
</dbReference>
<evidence type="ECO:0000313" key="9">
    <source>
        <dbReference type="EMBL" id="CAB4801592.1"/>
    </source>
</evidence>
<evidence type="ECO:0000256" key="5">
    <source>
        <dbReference type="ARBA" id="ARBA00022842"/>
    </source>
</evidence>
<dbReference type="InterPro" id="IPR013482">
    <property type="entry name" value="Molybde_CF_guanTrfase"/>
</dbReference>
<feature type="domain" description="MobA-like NTP transferase" evidence="8">
    <location>
        <begin position="6"/>
        <end position="162"/>
    </location>
</feature>
<protein>
    <submittedName>
        <fullName evidence="9">Unannotated protein</fullName>
    </submittedName>
</protein>
<evidence type="ECO:0000256" key="4">
    <source>
        <dbReference type="ARBA" id="ARBA00022741"/>
    </source>
</evidence>
<keyword evidence="1" id="KW-0963">Cytoplasm</keyword>
<reference evidence="9" key="1">
    <citation type="submission" date="2020-05" db="EMBL/GenBank/DDBJ databases">
        <authorList>
            <person name="Chiriac C."/>
            <person name="Salcher M."/>
            <person name="Ghai R."/>
            <person name="Kavagutti S V."/>
        </authorList>
    </citation>
    <scope>NUCLEOTIDE SEQUENCE</scope>
</reference>
<dbReference type="AlphaFoldDB" id="A0A6J6XX60"/>
<evidence type="ECO:0000256" key="6">
    <source>
        <dbReference type="ARBA" id="ARBA00023134"/>
    </source>
</evidence>
<accession>A0A6J6XX60</accession>
<dbReference type="HAMAP" id="MF_00316">
    <property type="entry name" value="MobA"/>
    <property type="match status" value="1"/>
</dbReference>
<dbReference type="InterPro" id="IPR025877">
    <property type="entry name" value="MobA-like_NTP_Trfase"/>
</dbReference>
<dbReference type="EMBL" id="CAFAAI010000177">
    <property type="protein sequence ID" value="CAB4801592.1"/>
    <property type="molecule type" value="Genomic_DNA"/>
</dbReference>
<keyword evidence="2" id="KW-0808">Transferase</keyword>
<gene>
    <name evidence="9" type="ORF">UFOPK2992_01055</name>
</gene>
<keyword evidence="5" id="KW-0460">Magnesium</keyword>
<dbReference type="SUPFAM" id="SSF53448">
    <property type="entry name" value="Nucleotide-diphospho-sugar transferases"/>
    <property type="match status" value="1"/>
</dbReference>